<reference evidence="2" key="2">
    <citation type="submission" date="2021-01" db="UniProtKB">
        <authorList>
            <consortium name="EnsemblPlants"/>
        </authorList>
    </citation>
    <scope>IDENTIFICATION</scope>
</reference>
<proteinExistence type="predicted"/>
<dbReference type="InterPro" id="IPR017451">
    <property type="entry name" value="F-box-assoc_interact_dom"/>
</dbReference>
<evidence type="ECO:0000259" key="1">
    <source>
        <dbReference type="PROSITE" id="PS50181"/>
    </source>
</evidence>
<dbReference type="SUPFAM" id="SSF81383">
    <property type="entry name" value="F-box domain"/>
    <property type="match status" value="1"/>
</dbReference>
<dbReference type="OMA" id="FAITHLQ"/>
<name>A0A7N2L8U9_QUELO</name>
<keyword evidence="3" id="KW-1185">Reference proteome</keyword>
<dbReference type="PANTHER" id="PTHR31672">
    <property type="entry name" value="BNACNNG10540D PROTEIN"/>
    <property type="match status" value="1"/>
</dbReference>
<dbReference type="PANTHER" id="PTHR31672:SF13">
    <property type="entry name" value="F-BOX PROTEIN CPR30-LIKE"/>
    <property type="match status" value="1"/>
</dbReference>
<sequence length="218" mass="25108">MSNYLPVEIIEEILVRQPAKSLMRFRSVCKTWYSLISNSRFATAHLARSNQRPSPYFLFDQRGCRGNLRFSLHGNPAIDSSDFPEFHTPYEDRYANFKIVGSVNGLICLVANSGNFILWNPSINRYVKLPDLRRTLYICCHGFGYHAPTNEYKVVRIRYPEGGEDTPLVAEIYSFNNGECRLLTFSPSAPFILRPDTASVFMNGALHWLVNRKQNLRF</sequence>
<dbReference type="InterPro" id="IPR001810">
    <property type="entry name" value="F-box_dom"/>
</dbReference>
<dbReference type="InterPro" id="IPR050796">
    <property type="entry name" value="SCF_F-box_component"/>
</dbReference>
<dbReference type="Pfam" id="PF00646">
    <property type="entry name" value="F-box"/>
    <property type="match status" value="1"/>
</dbReference>
<dbReference type="Pfam" id="PF08268">
    <property type="entry name" value="FBA_3"/>
    <property type="match status" value="1"/>
</dbReference>
<dbReference type="CDD" id="cd22157">
    <property type="entry name" value="F-box_AtFBW1-like"/>
    <property type="match status" value="1"/>
</dbReference>
<reference evidence="2 3" key="1">
    <citation type="journal article" date="2016" name="G3 (Bethesda)">
        <title>First Draft Assembly and Annotation of the Genome of a California Endemic Oak Quercus lobata Nee (Fagaceae).</title>
        <authorList>
            <person name="Sork V.L."/>
            <person name="Fitz-Gibbon S.T."/>
            <person name="Puiu D."/>
            <person name="Crepeau M."/>
            <person name="Gugger P.F."/>
            <person name="Sherman R."/>
            <person name="Stevens K."/>
            <person name="Langley C.H."/>
            <person name="Pellegrini M."/>
            <person name="Salzberg S.L."/>
        </authorList>
    </citation>
    <scope>NUCLEOTIDE SEQUENCE [LARGE SCALE GENOMIC DNA]</scope>
    <source>
        <strain evidence="2 3">cv. SW786</strain>
    </source>
</reference>
<dbReference type="Proteomes" id="UP000594261">
    <property type="component" value="Chromosome 3"/>
</dbReference>
<dbReference type="PROSITE" id="PS50181">
    <property type="entry name" value="FBOX"/>
    <property type="match status" value="1"/>
</dbReference>
<dbReference type="Gene3D" id="1.20.1280.50">
    <property type="match status" value="1"/>
</dbReference>
<dbReference type="NCBIfam" id="TIGR01640">
    <property type="entry name" value="F_box_assoc_1"/>
    <property type="match status" value="1"/>
</dbReference>
<feature type="domain" description="F-box" evidence="1">
    <location>
        <begin position="1"/>
        <end position="45"/>
    </location>
</feature>
<dbReference type="InterPro" id="IPR013187">
    <property type="entry name" value="F-box-assoc_dom_typ3"/>
</dbReference>
<dbReference type="FunCoup" id="A0A7N2L8U9">
    <property type="interactions" value="43"/>
</dbReference>
<evidence type="ECO:0000313" key="2">
    <source>
        <dbReference type="EnsemblPlants" id="QL03p053061:mrna"/>
    </source>
</evidence>
<dbReference type="EnsemblPlants" id="QL03p053061:mrna">
    <property type="protein sequence ID" value="QL03p053061:mrna"/>
    <property type="gene ID" value="QL03p053061"/>
</dbReference>
<dbReference type="InterPro" id="IPR036047">
    <property type="entry name" value="F-box-like_dom_sf"/>
</dbReference>
<organism evidence="2 3">
    <name type="scientific">Quercus lobata</name>
    <name type="common">Valley oak</name>
    <dbReference type="NCBI Taxonomy" id="97700"/>
    <lineage>
        <taxon>Eukaryota</taxon>
        <taxon>Viridiplantae</taxon>
        <taxon>Streptophyta</taxon>
        <taxon>Embryophyta</taxon>
        <taxon>Tracheophyta</taxon>
        <taxon>Spermatophyta</taxon>
        <taxon>Magnoliopsida</taxon>
        <taxon>eudicotyledons</taxon>
        <taxon>Gunneridae</taxon>
        <taxon>Pentapetalae</taxon>
        <taxon>rosids</taxon>
        <taxon>fabids</taxon>
        <taxon>Fagales</taxon>
        <taxon>Fagaceae</taxon>
        <taxon>Quercus</taxon>
    </lineage>
</organism>
<dbReference type="Gramene" id="QL03p053061:mrna">
    <property type="protein sequence ID" value="QL03p053061:mrna"/>
    <property type="gene ID" value="QL03p053061"/>
</dbReference>
<dbReference type="EMBL" id="LRBV02000003">
    <property type="status" value="NOT_ANNOTATED_CDS"/>
    <property type="molecule type" value="Genomic_DNA"/>
</dbReference>
<evidence type="ECO:0000313" key="3">
    <source>
        <dbReference type="Proteomes" id="UP000594261"/>
    </source>
</evidence>
<accession>A0A7N2L8U9</accession>
<dbReference type="AlphaFoldDB" id="A0A7N2L8U9"/>
<dbReference type="SMART" id="SM00256">
    <property type="entry name" value="FBOX"/>
    <property type="match status" value="1"/>
</dbReference>
<protein>
    <recommendedName>
        <fullName evidence="1">F-box domain-containing protein</fullName>
    </recommendedName>
</protein>
<dbReference type="InParanoid" id="A0A7N2L8U9"/>